<dbReference type="PANTHER" id="PTHR43308:SF5">
    <property type="entry name" value="S-LAYER PROTEIN _ PEPTIDOGLYCAN ENDO-BETA-N-ACETYLGLUCOSAMINIDASE"/>
    <property type="match status" value="1"/>
</dbReference>
<protein>
    <submittedName>
        <fullName evidence="4">Ig-like domain-containing protein</fullName>
    </submittedName>
</protein>
<dbReference type="PANTHER" id="PTHR43308">
    <property type="entry name" value="OUTER MEMBRANE PROTEIN ALPHA-RELATED"/>
    <property type="match status" value="1"/>
</dbReference>
<evidence type="ECO:0000256" key="2">
    <source>
        <dbReference type="SAM" id="SignalP"/>
    </source>
</evidence>
<dbReference type="Proteomes" id="UP001596378">
    <property type="component" value="Unassembled WGS sequence"/>
</dbReference>
<evidence type="ECO:0000256" key="1">
    <source>
        <dbReference type="ARBA" id="ARBA00022729"/>
    </source>
</evidence>
<reference evidence="5" key="1">
    <citation type="journal article" date="2019" name="Int. J. Syst. Evol. Microbiol.">
        <title>The Global Catalogue of Microorganisms (GCM) 10K type strain sequencing project: providing services to taxonomists for standard genome sequencing and annotation.</title>
        <authorList>
            <consortium name="The Broad Institute Genomics Platform"/>
            <consortium name="The Broad Institute Genome Sequencing Center for Infectious Disease"/>
            <person name="Wu L."/>
            <person name="Ma J."/>
        </authorList>
    </citation>
    <scope>NUCLEOTIDE SEQUENCE [LARGE SCALE GENOMIC DNA]</scope>
    <source>
        <strain evidence="5">KCTC 12907</strain>
    </source>
</reference>
<dbReference type="InterPro" id="IPR028059">
    <property type="entry name" value="SWM_rpt"/>
</dbReference>
<dbReference type="InterPro" id="IPR032812">
    <property type="entry name" value="SbsA_Ig"/>
</dbReference>
<dbReference type="NCBIfam" id="TIGR02059">
    <property type="entry name" value="swm_rep_I"/>
    <property type="match status" value="4"/>
</dbReference>
<evidence type="ECO:0000259" key="3">
    <source>
        <dbReference type="PROSITE" id="PS51272"/>
    </source>
</evidence>
<dbReference type="EMBL" id="JBHTAI010000009">
    <property type="protein sequence ID" value="MFC7150215.1"/>
    <property type="molecule type" value="Genomic_DNA"/>
</dbReference>
<feature type="chain" id="PRO_5046990290" evidence="2">
    <location>
        <begin position="28"/>
        <end position="1468"/>
    </location>
</feature>
<feature type="domain" description="SLH" evidence="3">
    <location>
        <begin position="1409"/>
        <end position="1468"/>
    </location>
</feature>
<dbReference type="InterPro" id="IPR051465">
    <property type="entry name" value="Cell_Envelope_Struct_Comp"/>
</dbReference>
<dbReference type="InterPro" id="IPR014755">
    <property type="entry name" value="Cu-Rt/internalin_Ig-like"/>
</dbReference>
<evidence type="ECO:0000313" key="5">
    <source>
        <dbReference type="Proteomes" id="UP001596378"/>
    </source>
</evidence>
<keyword evidence="5" id="KW-1185">Reference proteome</keyword>
<name>A0ABW2FAF1_9BACL</name>
<accession>A0ABW2FAF1</accession>
<dbReference type="Pfam" id="PF13753">
    <property type="entry name" value="SWM_repeat"/>
    <property type="match status" value="4"/>
</dbReference>
<dbReference type="RefSeq" id="WP_378045960.1">
    <property type="nucleotide sequence ID" value="NZ_JBHMDN010000010.1"/>
</dbReference>
<keyword evidence="1 2" id="KW-0732">Signal</keyword>
<feature type="domain" description="SLH" evidence="3">
    <location>
        <begin position="1281"/>
        <end position="1341"/>
    </location>
</feature>
<dbReference type="Gene3D" id="2.60.40.1220">
    <property type="match status" value="3"/>
</dbReference>
<comment type="caution">
    <text evidence="4">The sequence shown here is derived from an EMBL/GenBank/DDBJ whole genome shotgun (WGS) entry which is preliminary data.</text>
</comment>
<dbReference type="Pfam" id="PF00395">
    <property type="entry name" value="SLH"/>
    <property type="match status" value="3"/>
</dbReference>
<feature type="domain" description="SLH" evidence="3">
    <location>
        <begin position="1342"/>
        <end position="1405"/>
    </location>
</feature>
<feature type="signal peptide" evidence="2">
    <location>
        <begin position="1"/>
        <end position="27"/>
    </location>
</feature>
<organism evidence="4 5">
    <name type="scientific">Cohnella cellulosilytica</name>
    <dbReference type="NCBI Taxonomy" id="986710"/>
    <lineage>
        <taxon>Bacteria</taxon>
        <taxon>Bacillati</taxon>
        <taxon>Bacillota</taxon>
        <taxon>Bacilli</taxon>
        <taxon>Bacillales</taxon>
        <taxon>Paenibacillaceae</taxon>
        <taxon>Cohnella</taxon>
    </lineage>
</organism>
<dbReference type="Pfam" id="PF13205">
    <property type="entry name" value="Big_5"/>
    <property type="match status" value="5"/>
</dbReference>
<dbReference type="InterPro" id="IPR001119">
    <property type="entry name" value="SLH_dom"/>
</dbReference>
<evidence type="ECO:0000313" key="4">
    <source>
        <dbReference type="EMBL" id="MFC7150215.1"/>
    </source>
</evidence>
<proteinExistence type="predicted"/>
<gene>
    <name evidence="4" type="ORF">ACFQMJ_16935</name>
</gene>
<dbReference type="PROSITE" id="PS51272">
    <property type="entry name" value="SLH"/>
    <property type="match status" value="3"/>
</dbReference>
<dbReference type="InterPro" id="IPR011801">
    <property type="entry name" value="Swm_rep_I_cyn"/>
</dbReference>
<sequence>MRLKRTLFLTLIMTLVAQLWIAGASFAAPSGPIMVATYPASYESTVPANAKLKIKFDENVYRGSGGTVSIKNSNTNATVASYDMANSAHNSYVRVDPASADTILIEPNGSLVAGQSYYVEISPNAFTNAAGAGFAGINNATTWNFGVIASDTTAPSATPIPSSGGTIAATGVIQLVFNEKVFAAVGNIQVIRLDTNDTQVISVLSPEVTGSGVTDGSGKTTISIQPSIRLVSGKSYRVIVPAGAFVDVVGNSSNTMNWTFNTTASSLAPTQKLPTDNATNVAIGAFTAKMTFATPIVTGTSGFIYLKKVQTNETVSTINMANVSDRNRVTGSGTATINIAFAQPLVASTEYYIMIDPGVLRDTGGNIYEGIVDAVTWSFTTQAGVDNVRPLVNKFIPASGGSITAVNGTISLEFNEVVKPGSGTIVLRNVANQAVVCSIPVTHGAVTGGGTNKISITPSAYSSCGSFVKNTTYAVQIGSLAITDLAGNAYAGIGTTDFTTWRFSVATDTVKPELVSTSPVVGSNSVKLDAVFSMIFDKPVQVTPGATATLYRVVSGTTRDPISAALAMDGTDSKKILMTPTTLLQGTSSYIVSIPDNAIADLAGNTFPGILNDYRWTFQTLGSDKTAPAIQNAAMDGGVIVLTYNEELDSTVVPYPANYYVTVNENPRQVNAVTINGNTVRLTLQSGVAVGQTVKVSYTRDVNTAKQLQDLSGNKAAAFTNRDVTNTTDTTLPRPVSGVLNGSTLTLHFNKSLAAVNSNARSQFTVKINGSSYGISSIASSGSTVTLTLSSSVNNTQTASVTYVQGSYPLRDTSGNAVVGFNDFYIQNVNDTVPPVLSGATASGTKITLIYNEGLSPSSIPQKSNFSVIVAGSAATLSSIAITNNIVELTMAQTIATNAVVYVSYIPTSQGIKDLAGNLAPAINSYQVTGTAATTATLLSATVYQSELTLTYSAPLSTASVPYASQYYLKVNGVFSSITNVNVSGSQVRLTLSVPVGLGSTATLSYMTAGNALKDLTNQPVAGFTDTSVTNQSSSTGGGGGTIANLPDYMEGDGSGGVQFLTEKASSTSLGSTPSGKTMPRYTLDGTKFLGAYDSIRTNSGVTVPRLTFKVPSTELGAIVAVPIGAIMDASARASNTSFRVEYGEYQFELPLLAVNYSKEIYLAGGNTTSSYLQFIIEKVPGAPVISTLNIFGAQSVATPADFSAGILTGSNYRAIDNYEQYVTRSFLLPGFTGSASNTAVVRFDPEANQTTYVPTQFDNVGGATRASFKRKGNSVYTVASRTASFTDMTSHWARNDVTLLASKFIVTGESNKLYAPGKNITRADFAEFVARGIGLDGDRNAATRFSDITVTNSSAAFIGAVSKAGIVEGGTDGKFRPSAAITREEMATMLVRAMNYVGVQTPASSTALNAFKDRTKVSGWAKTGMEICVTAGLIQGTNIKMINPQSNATRAEAAIMLKRFLEYVEFM</sequence>